<accession>A0A0L0NTW7</accession>
<protein>
    <submittedName>
        <fullName evidence="2">Uncharacterized protein</fullName>
    </submittedName>
</protein>
<dbReference type="EMBL" id="LGST01000041">
    <property type="protein sequence ID" value="KND97606.1"/>
    <property type="molecule type" value="Genomic_DNA"/>
</dbReference>
<organism evidence="2 3">
    <name type="scientific">Candidozyma auris</name>
    <name type="common">Yeast</name>
    <name type="synonym">Candida auris</name>
    <dbReference type="NCBI Taxonomy" id="498019"/>
    <lineage>
        <taxon>Eukaryota</taxon>
        <taxon>Fungi</taxon>
        <taxon>Dikarya</taxon>
        <taxon>Ascomycota</taxon>
        <taxon>Saccharomycotina</taxon>
        <taxon>Pichiomycetes</taxon>
        <taxon>Metschnikowiaceae</taxon>
        <taxon>Candidozyma</taxon>
    </lineage>
</organism>
<proteinExistence type="predicted"/>
<name>A0A0L0NTW7_CANAR</name>
<gene>
    <name evidence="2" type="ORF">QG37_06002</name>
</gene>
<dbReference type="AlphaFoldDB" id="A0A0L0NTW7"/>
<comment type="caution">
    <text evidence="2">The sequence shown here is derived from an EMBL/GenBank/DDBJ whole genome shotgun (WGS) entry which is preliminary data.</text>
</comment>
<reference evidence="3" key="1">
    <citation type="journal article" date="2015" name="BMC Genomics">
        <title>Draft genome of a commonly misdiagnosed multidrug resistant pathogen Candida auris.</title>
        <authorList>
            <person name="Chatterjee S."/>
            <person name="Alampalli S.V."/>
            <person name="Nageshan R.K."/>
            <person name="Chettiar S.T."/>
            <person name="Joshi S."/>
            <person name="Tatu U.S."/>
        </authorList>
    </citation>
    <scope>NUCLEOTIDE SEQUENCE [LARGE SCALE GENOMIC DNA]</scope>
    <source>
        <strain evidence="3">6684</strain>
    </source>
</reference>
<dbReference type="Proteomes" id="UP000037122">
    <property type="component" value="Unassembled WGS sequence"/>
</dbReference>
<evidence type="ECO:0000256" key="1">
    <source>
        <dbReference type="SAM" id="MobiDB-lite"/>
    </source>
</evidence>
<evidence type="ECO:0000313" key="3">
    <source>
        <dbReference type="Proteomes" id="UP000037122"/>
    </source>
</evidence>
<dbReference type="VEuPathDB" id="FungiDB:QG37_06002"/>
<sequence length="80" mass="9181">MLFFSHSHTRYFDGNSELGNSSRDDPKRLSDGGQENQIFGIFGKVRAQLEQFHEYRISFFGLCLEMQMLQEANCAIATLT</sequence>
<evidence type="ECO:0000313" key="2">
    <source>
        <dbReference type="EMBL" id="KND97606.1"/>
    </source>
</evidence>
<feature type="region of interest" description="Disordered" evidence="1">
    <location>
        <begin position="1"/>
        <end position="33"/>
    </location>
</feature>